<dbReference type="CDD" id="cd00051">
    <property type="entry name" value="EFh"/>
    <property type="match status" value="1"/>
</dbReference>
<name>A0A314V1E3_PRUYE</name>
<dbReference type="InterPro" id="IPR011992">
    <property type="entry name" value="EF-hand-dom_pair"/>
</dbReference>
<dbReference type="Gene3D" id="1.10.238.10">
    <property type="entry name" value="EF-hand"/>
    <property type="match status" value="1"/>
</dbReference>
<dbReference type="SMART" id="SM00054">
    <property type="entry name" value="EFh"/>
    <property type="match status" value="2"/>
</dbReference>
<organism evidence="6 7">
    <name type="scientific">Prunus yedoensis var. nudiflora</name>
    <dbReference type="NCBI Taxonomy" id="2094558"/>
    <lineage>
        <taxon>Eukaryota</taxon>
        <taxon>Viridiplantae</taxon>
        <taxon>Streptophyta</taxon>
        <taxon>Embryophyta</taxon>
        <taxon>Tracheophyta</taxon>
        <taxon>Spermatophyta</taxon>
        <taxon>Magnoliopsida</taxon>
        <taxon>eudicotyledons</taxon>
        <taxon>Gunneridae</taxon>
        <taxon>Pentapetalae</taxon>
        <taxon>rosids</taxon>
        <taxon>fabids</taxon>
        <taxon>Rosales</taxon>
        <taxon>Rosaceae</taxon>
        <taxon>Amygdaloideae</taxon>
        <taxon>Amygdaleae</taxon>
        <taxon>Prunus</taxon>
    </lineage>
</organism>
<dbReference type="SUPFAM" id="SSF57850">
    <property type="entry name" value="RING/U-box"/>
    <property type="match status" value="1"/>
</dbReference>
<dbReference type="STRING" id="2094558.A0A314V1E3"/>
<feature type="domain" description="EF-hand" evidence="5">
    <location>
        <begin position="18"/>
        <end position="53"/>
    </location>
</feature>
<dbReference type="Pfam" id="PF00569">
    <property type="entry name" value="ZZ"/>
    <property type="match status" value="1"/>
</dbReference>
<feature type="domain" description="EF-hand" evidence="5">
    <location>
        <begin position="59"/>
        <end position="86"/>
    </location>
</feature>
<gene>
    <name evidence="6" type="ORF">Pyn_30172</name>
</gene>
<dbReference type="GO" id="GO:0005509">
    <property type="term" value="F:calcium ion binding"/>
    <property type="evidence" value="ECO:0007669"/>
    <property type="project" value="InterPro"/>
</dbReference>
<keyword evidence="2" id="KW-0863">Zinc-finger</keyword>
<sequence length="201" mass="23263">MEELHQAALAYYNNGSQNLQLLAANFFRSMDRNGDGRVSKSEFITFLQQNGYGWINHSFFNNLDRNRDGGLDFKEVLTFYYIIKTRNLWCDGCGVCLKGLYFTCVECFDRAANTYDLCSRCYSSRRFRHNHTCFLDNHMLLRSKRTQLRQAGLPNLNLVITPAQQIFNPPATPARNRLRQTFQALEFVINVGNLITSCTIM</sequence>
<keyword evidence="3" id="KW-0862">Zinc</keyword>
<dbReference type="Gene3D" id="3.30.60.90">
    <property type="match status" value="1"/>
</dbReference>
<proteinExistence type="predicted"/>
<dbReference type="GO" id="GO:0008270">
    <property type="term" value="F:zinc ion binding"/>
    <property type="evidence" value="ECO:0007669"/>
    <property type="project" value="UniProtKB-KW"/>
</dbReference>
<dbReference type="OrthoDB" id="8785703at2759"/>
<protein>
    <recommendedName>
        <fullName evidence="5">EF-hand domain-containing protein</fullName>
    </recommendedName>
</protein>
<dbReference type="PROSITE" id="PS50222">
    <property type="entry name" value="EF_HAND_2"/>
    <property type="match status" value="2"/>
</dbReference>
<evidence type="ECO:0000256" key="1">
    <source>
        <dbReference type="ARBA" id="ARBA00022723"/>
    </source>
</evidence>
<dbReference type="InterPro" id="IPR018247">
    <property type="entry name" value="EF_Hand_1_Ca_BS"/>
</dbReference>
<dbReference type="Proteomes" id="UP000250321">
    <property type="component" value="Unassembled WGS sequence"/>
</dbReference>
<dbReference type="Pfam" id="PF13499">
    <property type="entry name" value="EF-hand_7"/>
    <property type="match status" value="1"/>
</dbReference>
<dbReference type="InterPro" id="IPR002048">
    <property type="entry name" value="EF_hand_dom"/>
</dbReference>
<keyword evidence="4" id="KW-0106">Calcium</keyword>
<accession>A0A314V1E3</accession>
<evidence type="ECO:0000256" key="4">
    <source>
        <dbReference type="ARBA" id="ARBA00022837"/>
    </source>
</evidence>
<evidence type="ECO:0000313" key="7">
    <source>
        <dbReference type="Proteomes" id="UP000250321"/>
    </source>
</evidence>
<evidence type="ECO:0000313" key="6">
    <source>
        <dbReference type="EMBL" id="PQM40899.1"/>
    </source>
</evidence>
<dbReference type="AlphaFoldDB" id="A0A314V1E3"/>
<keyword evidence="1" id="KW-0479">Metal-binding</keyword>
<dbReference type="SUPFAM" id="SSF47473">
    <property type="entry name" value="EF-hand"/>
    <property type="match status" value="1"/>
</dbReference>
<dbReference type="PROSITE" id="PS00018">
    <property type="entry name" value="EF_HAND_1"/>
    <property type="match status" value="1"/>
</dbReference>
<evidence type="ECO:0000256" key="2">
    <source>
        <dbReference type="ARBA" id="ARBA00022771"/>
    </source>
</evidence>
<dbReference type="EMBL" id="PJQY01003014">
    <property type="protein sequence ID" value="PQM40899.1"/>
    <property type="molecule type" value="Genomic_DNA"/>
</dbReference>
<keyword evidence="7" id="KW-1185">Reference proteome</keyword>
<reference evidence="6 7" key="1">
    <citation type="submission" date="2018-02" db="EMBL/GenBank/DDBJ databases">
        <title>Draft genome of wild Prunus yedoensis var. nudiflora.</title>
        <authorList>
            <person name="Baek S."/>
            <person name="Kim J.-H."/>
            <person name="Choi K."/>
            <person name="Kim G.-B."/>
            <person name="Cho A."/>
            <person name="Jang H."/>
            <person name="Shin C.-H."/>
            <person name="Yu H.-J."/>
            <person name="Mun J.-H."/>
        </authorList>
    </citation>
    <scope>NUCLEOTIDE SEQUENCE [LARGE SCALE GENOMIC DNA]</scope>
    <source>
        <strain evidence="7">cv. Jeju island</strain>
        <tissue evidence="6">Leaf</tissue>
    </source>
</reference>
<comment type="caution">
    <text evidence="6">The sequence shown here is derived from an EMBL/GenBank/DDBJ whole genome shotgun (WGS) entry which is preliminary data.</text>
</comment>
<evidence type="ECO:0000259" key="5">
    <source>
        <dbReference type="PROSITE" id="PS50222"/>
    </source>
</evidence>
<evidence type="ECO:0000256" key="3">
    <source>
        <dbReference type="ARBA" id="ARBA00022833"/>
    </source>
</evidence>
<dbReference type="InterPro" id="IPR000433">
    <property type="entry name" value="Znf_ZZ"/>
</dbReference>
<dbReference type="InterPro" id="IPR043145">
    <property type="entry name" value="Znf_ZZ_sf"/>
</dbReference>